<organism evidence="2">
    <name type="scientific">Leptolyngbya boryana CZ1</name>
    <dbReference type="NCBI Taxonomy" id="3060204"/>
    <lineage>
        <taxon>Bacteria</taxon>
        <taxon>Bacillati</taxon>
        <taxon>Cyanobacteriota</taxon>
        <taxon>Cyanophyceae</taxon>
        <taxon>Leptolyngbyales</taxon>
        <taxon>Leptolyngbyaceae</taxon>
        <taxon>Leptolyngbya group</taxon>
        <taxon>Leptolyngbya</taxon>
    </lineage>
</organism>
<dbReference type="InterPro" id="IPR025474">
    <property type="entry name" value="DUF4325"/>
</dbReference>
<dbReference type="AlphaFoldDB" id="A0AA96WW03"/>
<evidence type="ECO:0000313" key="2">
    <source>
        <dbReference type="EMBL" id="WNZ46113.1"/>
    </source>
</evidence>
<proteinExistence type="predicted"/>
<sequence length="115" mass="12771">MKYNVQSIAGAYCTTPEAGQKLYKEIYPSLTQGTAIELDFLGVKAYASAFFNYAIGQLLRDISADQLRDLIHFTNISATGENVLKLVIDSAKQYYSDERFQKSVNAALEEEVTAC</sequence>
<dbReference type="Pfam" id="PF14213">
    <property type="entry name" value="DUF4325"/>
    <property type="match status" value="1"/>
</dbReference>
<accession>A0AA96WW03</accession>
<dbReference type="EMBL" id="CP130144">
    <property type="protein sequence ID" value="WNZ46113.1"/>
    <property type="molecule type" value="Genomic_DNA"/>
</dbReference>
<reference evidence="2" key="2">
    <citation type="submission" date="2023-07" db="EMBL/GenBank/DDBJ databases">
        <authorList>
            <person name="Bai X.-H."/>
            <person name="Wang H.-H."/>
            <person name="Wang J."/>
            <person name="Ma M.-Y."/>
            <person name="Hu H.-H."/>
            <person name="Song Z.-L."/>
            <person name="Ma H.-G."/>
            <person name="Fan Y."/>
            <person name="Du C.-Y."/>
            <person name="Xu J.-C."/>
        </authorList>
    </citation>
    <scope>NUCLEOTIDE SEQUENCE</scope>
    <source>
        <strain evidence="2">CZ1</strain>
    </source>
</reference>
<name>A0AA96WW03_LEPBY</name>
<dbReference type="RefSeq" id="WP_316427390.1">
    <property type="nucleotide sequence ID" value="NZ_CP130144.1"/>
</dbReference>
<gene>
    <name evidence="2" type="ORF">Q2T42_30455</name>
</gene>
<protein>
    <submittedName>
        <fullName evidence="2">STAS-like domain-containing protein</fullName>
    </submittedName>
</protein>
<reference evidence="2" key="1">
    <citation type="journal article" date="2023" name="Plants (Basel)">
        <title>Genomic Analysis of Leptolyngbya boryana CZ1 Reveals Efficient Carbon Fixation Modules.</title>
        <authorList>
            <person name="Bai X."/>
            <person name="Wang H."/>
            <person name="Cheng W."/>
            <person name="Wang J."/>
            <person name="Ma M."/>
            <person name="Hu H."/>
            <person name="Song Z."/>
            <person name="Ma H."/>
            <person name="Fan Y."/>
            <person name="Du C."/>
            <person name="Xu J."/>
        </authorList>
    </citation>
    <scope>NUCLEOTIDE SEQUENCE</scope>
    <source>
        <strain evidence="2">CZ1</strain>
    </source>
</reference>
<evidence type="ECO:0000259" key="1">
    <source>
        <dbReference type="Pfam" id="PF14213"/>
    </source>
</evidence>
<feature type="domain" description="DUF4325" evidence="1">
    <location>
        <begin position="18"/>
        <end position="80"/>
    </location>
</feature>